<dbReference type="Gene3D" id="2.150.10.10">
    <property type="entry name" value="Serralysin-like metalloprotease, C-terminal"/>
    <property type="match status" value="1"/>
</dbReference>
<comment type="caution">
    <text evidence="3">The sequence shown here is derived from an EMBL/GenBank/DDBJ whole genome shotgun (WGS) entry which is preliminary data.</text>
</comment>
<dbReference type="Proteomes" id="UP000644749">
    <property type="component" value="Unassembled WGS sequence"/>
</dbReference>
<gene>
    <name evidence="3" type="ORF">JL111_20620</name>
</gene>
<accession>A0ABS1SBC9</accession>
<reference evidence="3 4" key="1">
    <citation type="submission" date="2021-01" db="EMBL/GenBank/DDBJ databases">
        <title>011410 draft genome.</title>
        <authorList>
            <person name="Lang L."/>
        </authorList>
    </citation>
    <scope>NUCLEOTIDE SEQUENCE [LARGE SCALE GENOMIC DNA]</scope>
    <source>
        <strain evidence="3 4">KCTC 42845</strain>
    </source>
</reference>
<evidence type="ECO:0000256" key="2">
    <source>
        <dbReference type="ARBA" id="ARBA00022525"/>
    </source>
</evidence>
<comment type="subcellular location">
    <subcellularLocation>
        <location evidence="1">Secreted</location>
    </subcellularLocation>
</comment>
<keyword evidence="4" id="KW-1185">Reference proteome</keyword>
<evidence type="ECO:0008006" key="5">
    <source>
        <dbReference type="Google" id="ProtNLM"/>
    </source>
</evidence>
<evidence type="ECO:0000313" key="3">
    <source>
        <dbReference type="EMBL" id="MBL3675854.1"/>
    </source>
</evidence>
<dbReference type="EMBL" id="JAESHT010000063">
    <property type="protein sequence ID" value="MBL3675854.1"/>
    <property type="molecule type" value="Genomic_DNA"/>
</dbReference>
<dbReference type="PANTHER" id="PTHR38340">
    <property type="entry name" value="S-LAYER PROTEIN"/>
    <property type="match status" value="1"/>
</dbReference>
<sequence length="135" mass="14026">DILEGGDGNDWLHGGQDNDLLYGGTGRDTLAGGFGDDTLEGGSGADVFIFESILNAGVDTIVDYEQEVDLIGIGGQLATMIRAAGIELADAFVWDGDNGQLSVDLGVLGQKGSVRIATFANAENLNLTADDFLFV</sequence>
<dbReference type="PROSITE" id="PS00330">
    <property type="entry name" value="HEMOLYSIN_CALCIUM"/>
    <property type="match status" value="2"/>
</dbReference>
<dbReference type="PANTHER" id="PTHR38340:SF1">
    <property type="entry name" value="S-LAYER PROTEIN"/>
    <property type="match status" value="1"/>
</dbReference>
<dbReference type="PRINTS" id="PR00313">
    <property type="entry name" value="CABNDNGRPT"/>
</dbReference>
<keyword evidence="2" id="KW-0964">Secreted</keyword>
<name>A0ABS1SBC9_9RHOB</name>
<dbReference type="InterPro" id="IPR050557">
    <property type="entry name" value="RTX_toxin/Mannuronan_C5-epim"/>
</dbReference>
<dbReference type="InterPro" id="IPR018511">
    <property type="entry name" value="Hemolysin-typ_Ca-bd_CS"/>
</dbReference>
<proteinExistence type="predicted"/>
<dbReference type="SUPFAM" id="SSF51120">
    <property type="entry name" value="beta-Roll"/>
    <property type="match status" value="1"/>
</dbReference>
<dbReference type="InterPro" id="IPR001343">
    <property type="entry name" value="Hemolysn_Ca-bd"/>
</dbReference>
<feature type="non-terminal residue" evidence="3">
    <location>
        <position position="1"/>
    </location>
</feature>
<dbReference type="Pfam" id="PF00353">
    <property type="entry name" value="HemolysinCabind"/>
    <property type="match status" value="1"/>
</dbReference>
<dbReference type="InterPro" id="IPR011049">
    <property type="entry name" value="Serralysin-like_metalloprot_C"/>
</dbReference>
<evidence type="ECO:0000313" key="4">
    <source>
        <dbReference type="Proteomes" id="UP000644749"/>
    </source>
</evidence>
<organism evidence="3 4">
    <name type="scientific">Paracoccus aerius</name>
    <dbReference type="NCBI Taxonomy" id="1915382"/>
    <lineage>
        <taxon>Bacteria</taxon>
        <taxon>Pseudomonadati</taxon>
        <taxon>Pseudomonadota</taxon>
        <taxon>Alphaproteobacteria</taxon>
        <taxon>Rhodobacterales</taxon>
        <taxon>Paracoccaceae</taxon>
        <taxon>Paracoccus</taxon>
    </lineage>
</organism>
<evidence type="ECO:0000256" key="1">
    <source>
        <dbReference type="ARBA" id="ARBA00004613"/>
    </source>
</evidence>
<protein>
    <recommendedName>
        <fullName evidence="5">Calcium-binding protein</fullName>
    </recommendedName>
</protein>